<reference evidence="1 2" key="1">
    <citation type="submission" date="2020-07" db="EMBL/GenBank/DDBJ databases">
        <authorList>
            <person name="Li M."/>
        </authorList>
    </citation>
    <scope>NUCLEOTIDE SEQUENCE [LARGE SCALE GENOMIC DNA]</scope>
    <source>
        <strain evidence="1 2">DSM 23284</strain>
    </source>
</reference>
<dbReference type="AlphaFoldDB" id="A0A838XMC6"/>
<dbReference type="RefSeq" id="WP_181760632.1">
    <property type="nucleotide sequence ID" value="NZ_BMCR01000010.1"/>
</dbReference>
<dbReference type="Proteomes" id="UP000559404">
    <property type="component" value="Unassembled WGS sequence"/>
</dbReference>
<gene>
    <name evidence="1" type="ORF">H1W37_12245</name>
</gene>
<accession>A0A838XMC6</accession>
<organism evidence="1 2">
    <name type="scientific">Stappia taiwanensis</name>
    <dbReference type="NCBI Taxonomy" id="992267"/>
    <lineage>
        <taxon>Bacteria</taxon>
        <taxon>Pseudomonadati</taxon>
        <taxon>Pseudomonadota</taxon>
        <taxon>Alphaproteobacteria</taxon>
        <taxon>Hyphomicrobiales</taxon>
        <taxon>Stappiaceae</taxon>
        <taxon>Stappia</taxon>
    </lineage>
</organism>
<proteinExistence type="predicted"/>
<reference evidence="1 2" key="2">
    <citation type="submission" date="2020-08" db="EMBL/GenBank/DDBJ databases">
        <title>Stappia taiwanensis sp. nov., isolated from a coastal thermal spring.</title>
        <authorList>
            <person name="Kampfer P."/>
        </authorList>
    </citation>
    <scope>NUCLEOTIDE SEQUENCE [LARGE SCALE GENOMIC DNA]</scope>
    <source>
        <strain evidence="1 2">DSM 23284</strain>
    </source>
</reference>
<evidence type="ECO:0000313" key="1">
    <source>
        <dbReference type="EMBL" id="MBA4612429.1"/>
    </source>
</evidence>
<comment type="caution">
    <text evidence="1">The sequence shown here is derived from an EMBL/GenBank/DDBJ whole genome shotgun (WGS) entry which is preliminary data.</text>
</comment>
<dbReference type="EMBL" id="JACEON010000011">
    <property type="protein sequence ID" value="MBA4612429.1"/>
    <property type="molecule type" value="Genomic_DNA"/>
</dbReference>
<protein>
    <submittedName>
        <fullName evidence="1">Uncharacterized protein</fullName>
    </submittedName>
</protein>
<sequence length="53" mass="5769">MMVGREALADLVAGHGAVEEPYRFSAEPAQYMMHLWQEGTGRVSHVVSVAPAQ</sequence>
<name>A0A838XMC6_9HYPH</name>
<keyword evidence="2" id="KW-1185">Reference proteome</keyword>
<evidence type="ECO:0000313" key="2">
    <source>
        <dbReference type="Proteomes" id="UP000559404"/>
    </source>
</evidence>